<dbReference type="GO" id="GO:0016747">
    <property type="term" value="F:acyltransferase activity, transferring groups other than amino-acyl groups"/>
    <property type="evidence" value="ECO:0007669"/>
    <property type="project" value="InterPro"/>
</dbReference>
<keyword evidence="1 4" id="KW-0808">Transferase</keyword>
<feature type="domain" description="N-acetyltransferase" evidence="3">
    <location>
        <begin position="8"/>
        <end position="145"/>
    </location>
</feature>
<dbReference type="OrthoDB" id="9796171at2"/>
<evidence type="ECO:0000256" key="2">
    <source>
        <dbReference type="ARBA" id="ARBA00023315"/>
    </source>
</evidence>
<dbReference type="InterPro" id="IPR050832">
    <property type="entry name" value="Bact_Acetyltransf"/>
</dbReference>
<dbReference type="PANTHER" id="PTHR43877">
    <property type="entry name" value="AMINOALKYLPHOSPHONATE N-ACETYLTRANSFERASE-RELATED-RELATED"/>
    <property type="match status" value="1"/>
</dbReference>
<name>A0A2N7UDX0_9GAMM</name>
<gene>
    <name evidence="4" type="ORF">C1H70_17805</name>
</gene>
<evidence type="ECO:0000313" key="4">
    <source>
        <dbReference type="EMBL" id="PMR78591.1"/>
    </source>
</evidence>
<dbReference type="Pfam" id="PF13673">
    <property type="entry name" value="Acetyltransf_10"/>
    <property type="match status" value="1"/>
</dbReference>
<dbReference type="Gene3D" id="3.40.630.30">
    <property type="match status" value="1"/>
</dbReference>
<accession>A0A2N7UDX0</accession>
<sequence>MPALREDLVIQEGDWATLGEAASELRRRVFIEEQQVPRDEEWDGRDADCRHFLALHLGEPVGTARLLPDAHIGRVAVLSGLRGQGIGVLLMRAAIAAAHREGHPAVELAAQTHALPFYQRLGFQAFGNEFMDAGIAHRNMRLIFTD</sequence>
<dbReference type="RefSeq" id="WP_102589651.1">
    <property type="nucleotide sequence ID" value="NZ_BNAE01000001.1"/>
</dbReference>
<proteinExistence type="predicted"/>
<evidence type="ECO:0000259" key="3">
    <source>
        <dbReference type="PROSITE" id="PS51186"/>
    </source>
</evidence>
<dbReference type="AlphaFoldDB" id="A0A2N7UDX0"/>
<dbReference type="InterPro" id="IPR000182">
    <property type="entry name" value="GNAT_dom"/>
</dbReference>
<dbReference type="SUPFAM" id="SSF55729">
    <property type="entry name" value="Acyl-CoA N-acyltransferases (Nat)"/>
    <property type="match status" value="1"/>
</dbReference>
<dbReference type="PROSITE" id="PS51186">
    <property type="entry name" value="GNAT"/>
    <property type="match status" value="1"/>
</dbReference>
<reference evidence="4 5" key="1">
    <citation type="submission" date="2018-01" db="EMBL/GenBank/DDBJ databases">
        <title>Halomonas endophytica sp. nov., isolated from storage liquid in the stems of Populus euphratica.</title>
        <authorList>
            <person name="Chen C."/>
        </authorList>
    </citation>
    <scope>NUCLEOTIDE SEQUENCE [LARGE SCALE GENOMIC DNA]</scope>
    <source>
        <strain evidence="4 5">BZ-SZ-XJ27</strain>
    </source>
</reference>
<keyword evidence="5" id="KW-1185">Reference proteome</keyword>
<dbReference type="InterPro" id="IPR016181">
    <property type="entry name" value="Acyl_CoA_acyltransferase"/>
</dbReference>
<dbReference type="CDD" id="cd04301">
    <property type="entry name" value="NAT_SF"/>
    <property type="match status" value="1"/>
</dbReference>
<protein>
    <submittedName>
        <fullName evidence="4">GNAT family N-acetyltransferase</fullName>
    </submittedName>
</protein>
<dbReference type="EMBL" id="PNRG01000033">
    <property type="protein sequence ID" value="PMR78591.1"/>
    <property type="molecule type" value="Genomic_DNA"/>
</dbReference>
<evidence type="ECO:0000313" key="5">
    <source>
        <dbReference type="Proteomes" id="UP000235547"/>
    </source>
</evidence>
<dbReference type="Proteomes" id="UP000235547">
    <property type="component" value="Unassembled WGS sequence"/>
</dbReference>
<evidence type="ECO:0000256" key="1">
    <source>
        <dbReference type="ARBA" id="ARBA00022679"/>
    </source>
</evidence>
<organism evidence="4 5">
    <name type="scientific">Halomonas urumqiensis</name>
    <dbReference type="NCBI Taxonomy" id="1684789"/>
    <lineage>
        <taxon>Bacteria</taxon>
        <taxon>Pseudomonadati</taxon>
        <taxon>Pseudomonadota</taxon>
        <taxon>Gammaproteobacteria</taxon>
        <taxon>Oceanospirillales</taxon>
        <taxon>Halomonadaceae</taxon>
        <taxon>Halomonas</taxon>
    </lineage>
</organism>
<comment type="caution">
    <text evidence="4">The sequence shown here is derived from an EMBL/GenBank/DDBJ whole genome shotgun (WGS) entry which is preliminary data.</text>
</comment>
<keyword evidence="2" id="KW-0012">Acyltransferase</keyword>